<dbReference type="PANTHER" id="PTHR23507">
    <property type="entry name" value="ZGC:174356"/>
    <property type="match status" value="1"/>
</dbReference>
<feature type="transmembrane region" description="Helical" evidence="6">
    <location>
        <begin position="193"/>
        <end position="213"/>
    </location>
</feature>
<keyword evidence="4 6" id="KW-0472">Membrane</keyword>
<feature type="transmembrane region" description="Helical" evidence="6">
    <location>
        <begin position="225"/>
        <end position="248"/>
    </location>
</feature>
<dbReference type="EMBL" id="KB741253">
    <property type="protein sequence ID" value="ENN71808.1"/>
    <property type="molecule type" value="Genomic_DNA"/>
</dbReference>
<feature type="transmembrane region" description="Helical" evidence="6">
    <location>
        <begin position="324"/>
        <end position="348"/>
    </location>
</feature>
<evidence type="ECO:0000256" key="2">
    <source>
        <dbReference type="ARBA" id="ARBA00022692"/>
    </source>
</evidence>
<name>N6T2M3_DENPD</name>
<evidence type="ECO:0000256" key="5">
    <source>
        <dbReference type="SAM" id="MobiDB-lite"/>
    </source>
</evidence>
<dbReference type="GO" id="GO:0016020">
    <property type="term" value="C:membrane"/>
    <property type="evidence" value="ECO:0007669"/>
    <property type="project" value="UniProtKB-SubCell"/>
</dbReference>
<evidence type="ECO:0000256" key="1">
    <source>
        <dbReference type="ARBA" id="ARBA00004141"/>
    </source>
</evidence>
<dbReference type="Gene3D" id="1.20.1250.20">
    <property type="entry name" value="MFS general substrate transporter like domains"/>
    <property type="match status" value="1"/>
</dbReference>
<dbReference type="AlphaFoldDB" id="N6T2M3"/>
<keyword evidence="3 6" id="KW-1133">Transmembrane helix</keyword>
<reference evidence="7" key="1">
    <citation type="journal article" date="2013" name="Genome Biol.">
        <title>Draft genome of the mountain pine beetle, Dendroctonus ponderosae Hopkins, a major forest pest.</title>
        <authorList>
            <person name="Keeling C.I."/>
            <person name="Yuen M.M."/>
            <person name="Liao N.Y."/>
            <person name="Docking T.R."/>
            <person name="Chan S.K."/>
            <person name="Taylor G.A."/>
            <person name="Palmquist D.L."/>
            <person name="Jackman S.D."/>
            <person name="Nguyen A."/>
            <person name="Li M."/>
            <person name="Henderson H."/>
            <person name="Janes J.K."/>
            <person name="Zhao Y."/>
            <person name="Pandoh P."/>
            <person name="Moore R."/>
            <person name="Sperling F.A."/>
            <person name="Huber D.P."/>
            <person name="Birol I."/>
            <person name="Jones S.J."/>
            <person name="Bohlmann J."/>
        </authorList>
    </citation>
    <scope>NUCLEOTIDE SEQUENCE</scope>
</reference>
<feature type="transmembrane region" description="Helical" evidence="6">
    <location>
        <begin position="160"/>
        <end position="181"/>
    </location>
</feature>
<dbReference type="OMA" id="LIYGPLY"/>
<protein>
    <submittedName>
        <fullName evidence="7">Uncharacterized protein</fullName>
    </submittedName>
</protein>
<feature type="non-terminal residue" evidence="7">
    <location>
        <position position="1"/>
    </location>
</feature>
<evidence type="ECO:0000313" key="7">
    <source>
        <dbReference type="EMBL" id="ENN71808.1"/>
    </source>
</evidence>
<dbReference type="InterPro" id="IPR011701">
    <property type="entry name" value="MFS"/>
</dbReference>
<dbReference type="InterPro" id="IPR036259">
    <property type="entry name" value="MFS_trans_sf"/>
</dbReference>
<dbReference type="OrthoDB" id="3026777at2759"/>
<gene>
    <name evidence="7" type="ORF">YQE_11542</name>
</gene>
<evidence type="ECO:0000256" key="4">
    <source>
        <dbReference type="ARBA" id="ARBA00023136"/>
    </source>
</evidence>
<evidence type="ECO:0000256" key="3">
    <source>
        <dbReference type="ARBA" id="ARBA00022989"/>
    </source>
</evidence>
<accession>N6T2M3</accession>
<dbReference type="Pfam" id="PF07690">
    <property type="entry name" value="MFS_1"/>
    <property type="match status" value="1"/>
</dbReference>
<feature type="transmembrane region" description="Helical" evidence="6">
    <location>
        <begin position="130"/>
        <end position="148"/>
    </location>
</feature>
<feature type="transmembrane region" description="Helical" evidence="6">
    <location>
        <begin position="391"/>
        <end position="411"/>
    </location>
</feature>
<feature type="transmembrane region" description="Helical" evidence="6">
    <location>
        <begin position="479"/>
        <end position="499"/>
    </location>
</feature>
<comment type="subcellular location">
    <subcellularLocation>
        <location evidence="1">Membrane</location>
        <topology evidence="1">Multi-pass membrane protein</topology>
    </subcellularLocation>
</comment>
<feature type="region of interest" description="Disordered" evidence="5">
    <location>
        <begin position="509"/>
        <end position="530"/>
    </location>
</feature>
<dbReference type="SUPFAM" id="SSF103473">
    <property type="entry name" value="MFS general substrate transporter"/>
    <property type="match status" value="1"/>
</dbReference>
<organism evidence="7">
    <name type="scientific">Dendroctonus ponderosae</name>
    <name type="common">Mountain pine beetle</name>
    <dbReference type="NCBI Taxonomy" id="77166"/>
    <lineage>
        <taxon>Eukaryota</taxon>
        <taxon>Metazoa</taxon>
        <taxon>Ecdysozoa</taxon>
        <taxon>Arthropoda</taxon>
        <taxon>Hexapoda</taxon>
        <taxon>Insecta</taxon>
        <taxon>Pterygota</taxon>
        <taxon>Neoptera</taxon>
        <taxon>Endopterygota</taxon>
        <taxon>Coleoptera</taxon>
        <taxon>Polyphaga</taxon>
        <taxon>Cucujiformia</taxon>
        <taxon>Curculionidae</taxon>
        <taxon>Scolytinae</taxon>
        <taxon>Dendroctonus</taxon>
    </lineage>
</organism>
<sequence>MEQAKTIEVGLQMAAETSEGLPSNEVGMKRKRTFMSSAKYMISHMTIEPVLVFYILPSMMITIAVQNLNLEKACRVNLGISAEHCDAIANRSELAYPDYQRDEEQVQTLATYMTILKNIVSKLCDNMRNLLIIESVIPGIILLFLGAWSDKFQKRKPCMLVPVLGDVLSVTGLLFCTYFYYEWPMEVNSLCESFFPAITGSWFAMFTGVYSYISDLSTEEERTMRIGAVNMLANVSMCIGTALSGIFYRVVGFYGVYLIALCMYSVSLVYGYFFIHDPKEESSDNAIAQKSKGFLRDFFQTEHITETLKTVVRTGNKRGRKKRVCAIMFLFIVIIGPVYGELNVVYFFVRLQFGWDSVEYSFFATFQFITNILGTMFSLSFFTQFLKLDDSILGIISCSTKIMASGVYAFASSPIYFYLGPIVEILNGTSFIAMRAMITKLVLPEELGKVNSLFGIFEALVPLIYGPLYSRIYALTIEYFPGCFYIVGGVLTVPAWLYLEHKKDLEEDKSANGEEMNPLNKSDTVEYVNA</sequence>
<dbReference type="HOGENOM" id="CLU_028365_4_0_1"/>
<feature type="transmembrane region" description="Helical" evidence="6">
    <location>
        <begin position="450"/>
        <end position="467"/>
    </location>
</feature>
<evidence type="ECO:0000256" key="6">
    <source>
        <dbReference type="SAM" id="Phobius"/>
    </source>
</evidence>
<feature type="transmembrane region" description="Helical" evidence="6">
    <location>
        <begin position="254"/>
        <end position="275"/>
    </location>
</feature>
<dbReference type="GO" id="GO:0022857">
    <property type="term" value="F:transmembrane transporter activity"/>
    <property type="evidence" value="ECO:0007669"/>
    <property type="project" value="InterPro"/>
</dbReference>
<feature type="transmembrane region" description="Helical" evidence="6">
    <location>
        <begin position="360"/>
        <end position="379"/>
    </location>
</feature>
<dbReference type="PANTHER" id="PTHR23507:SF1">
    <property type="entry name" value="FI18259P1-RELATED"/>
    <property type="match status" value="1"/>
</dbReference>
<feature type="transmembrane region" description="Helical" evidence="6">
    <location>
        <begin position="417"/>
        <end position="438"/>
    </location>
</feature>
<feature type="transmembrane region" description="Helical" evidence="6">
    <location>
        <begin position="38"/>
        <end position="56"/>
    </location>
</feature>
<proteinExistence type="predicted"/>
<keyword evidence="2 6" id="KW-0812">Transmembrane</keyword>